<dbReference type="InterPro" id="IPR036197">
    <property type="entry name" value="NarG-like_sf"/>
</dbReference>
<dbReference type="InterPro" id="IPR023234">
    <property type="entry name" value="NarG-like_domain"/>
</dbReference>
<dbReference type="GO" id="GO:0009055">
    <property type="term" value="F:electron transfer activity"/>
    <property type="evidence" value="ECO:0007669"/>
    <property type="project" value="TreeGrafter"/>
</dbReference>
<evidence type="ECO:0000256" key="8">
    <source>
        <dbReference type="ARBA" id="ARBA00023136"/>
    </source>
</evidence>
<keyword evidence="2" id="KW-0813">Transport</keyword>
<sequence length="260" mass="29994">MSAISIFFTALFYISLSIFLIGMTRKIYQYWITPVPLKIPTAPTPLTQTGVVMRMAREVVLFESLFKSNKWTWLFGWLFHLGLLLVLIRHARYFWPGDLPEIFLLVQPFKYAAFAMVIGLIGLVGRRIFVERIRYISAPSDYLMLILLLVIGVSGVVMTFTNNHTDIMMVKEFASGLIAFPWIGWSDLPTETQFLIHIFLVFVLMAIFPISKLLHVPGLFFSPTRNQVDDARKKRHISPWALKQEQEHVVKLDQTLGEDK</sequence>
<organism evidence="11">
    <name type="scientific">hydrothermal vent metagenome</name>
    <dbReference type="NCBI Taxonomy" id="652676"/>
    <lineage>
        <taxon>unclassified sequences</taxon>
        <taxon>metagenomes</taxon>
        <taxon>ecological metagenomes</taxon>
    </lineage>
</organism>
<dbReference type="PANTHER" id="PTHR30598">
    <property type="entry name" value="NITRATE REDUCTASE PRIVATE CHAPERONE, REDOX ENZYME MATURATION PROTEIN REMP FAMILY"/>
    <property type="match status" value="1"/>
</dbReference>
<evidence type="ECO:0000256" key="2">
    <source>
        <dbReference type="ARBA" id="ARBA00022448"/>
    </source>
</evidence>
<dbReference type="GO" id="GO:0020037">
    <property type="term" value="F:heme binding"/>
    <property type="evidence" value="ECO:0007669"/>
    <property type="project" value="TreeGrafter"/>
</dbReference>
<name>A0A1W1DA07_9ZZZZ</name>
<evidence type="ECO:0000259" key="10">
    <source>
        <dbReference type="Pfam" id="PF02665"/>
    </source>
</evidence>
<feature type="domain" description="NarG-like" evidence="10">
    <location>
        <begin position="75"/>
        <end position="216"/>
    </location>
</feature>
<dbReference type="EMBL" id="FPHQ01000192">
    <property type="protein sequence ID" value="SFV77439.1"/>
    <property type="molecule type" value="Genomic_DNA"/>
</dbReference>
<evidence type="ECO:0000256" key="4">
    <source>
        <dbReference type="ARBA" id="ARBA00022692"/>
    </source>
</evidence>
<feature type="transmembrane region" description="Helical" evidence="9">
    <location>
        <begin position="111"/>
        <end position="130"/>
    </location>
</feature>
<keyword evidence="7" id="KW-0560">Oxidoreductase</keyword>
<dbReference type="GO" id="GO:0019645">
    <property type="term" value="P:anaerobic electron transport chain"/>
    <property type="evidence" value="ECO:0007669"/>
    <property type="project" value="TreeGrafter"/>
</dbReference>
<accession>A0A1W1DA07</accession>
<keyword evidence="6 9" id="KW-1133">Transmembrane helix</keyword>
<feature type="transmembrane region" description="Helical" evidence="9">
    <location>
        <begin position="194"/>
        <end position="215"/>
    </location>
</feature>
<keyword evidence="3" id="KW-1003">Cell membrane</keyword>
<dbReference type="AlphaFoldDB" id="A0A1W1DA07"/>
<proteinExistence type="predicted"/>
<dbReference type="InterPro" id="IPR051936">
    <property type="entry name" value="Heme-iron_electron_transfer"/>
</dbReference>
<dbReference type="Gene3D" id="1.20.950.20">
    <property type="entry name" value="Transmembrane di-heme cytochromes, Chain C"/>
    <property type="match status" value="1"/>
</dbReference>
<evidence type="ECO:0000256" key="9">
    <source>
        <dbReference type="SAM" id="Phobius"/>
    </source>
</evidence>
<evidence type="ECO:0000313" key="11">
    <source>
        <dbReference type="EMBL" id="SFV77439.1"/>
    </source>
</evidence>
<dbReference type="Pfam" id="PF02665">
    <property type="entry name" value="Nitrate_red_gam"/>
    <property type="match status" value="1"/>
</dbReference>
<feature type="transmembrane region" description="Helical" evidence="9">
    <location>
        <begin position="71"/>
        <end position="91"/>
    </location>
</feature>
<evidence type="ECO:0000256" key="3">
    <source>
        <dbReference type="ARBA" id="ARBA00022475"/>
    </source>
</evidence>
<gene>
    <name evidence="11" type="ORF">MNB_SUP05-10-244</name>
</gene>
<comment type="subcellular location">
    <subcellularLocation>
        <location evidence="1">Cell membrane</location>
        <topology evidence="1">Multi-pass membrane protein</topology>
    </subcellularLocation>
</comment>
<protein>
    <submittedName>
        <fullName evidence="11">Sulfite reduction-associated complex DsrMKJOP protein DsrM (= HmeC)</fullName>
    </submittedName>
</protein>
<evidence type="ECO:0000256" key="5">
    <source>
        <dbReference type="ARBA" id="ARBA00022982"/>
    </source>
</evidence>
<reference evidence="11" key="1">
    <citation type="submission" date="2016-10" db="EMBL/GenBank/DDBJ databases">
        <authorList>
            <person name="de Groot N.N."/>
        </authorList>
    </citation>
    <scope>NUCLEOTIDE SEQUENCE</scope>
</reference>
<dbReference type="PANTHER" id="PTHR30598:SF3">
    <property type="entry name" value="RESPIRATORY NITRATE REDUCTASE 1 GAMMA CHAIN"/>
    <property type="match status" value="1"/>
</dbReference>
<feature type="transmembrane region" description="Helical" evidence="9">
    <location>
        <begin position="142"/>
        <end position="161"/>
    </location>
</feature>
<evidence type="ECO:0000256" key="7">
    <source>
        <dbReference type="ARBA" id="ARBA00023002"/>
    </source>
</evidence>
<evidence type="ECO:0000256" key="6">
    <source>
        <dbReference type="ARBA" id="ARBA00022989"/>
    </source>
</evidence>
<keyword evidence="8 9" id="KW-0472">Membrane</keyword>
<keyword evidence="5" id="KW-0249">Electron transport</keyword>
<dbReference type="GO" id="GO:0008940">
    <property type="term" value="F:nitrate reductase activity"/>
    <property type="evidence" value="ECO:0007669"/>
    <property type="project" value="TreeGrafter"/>
</dbReference>
<dbReference type="GO" id="GO:0005886">
    <property type="term" value="C:plasma membrane"/>
    <property type="evidence" value="ECO:0007669"/>
    <property type="project" value="UniProtKB-SubCell"/>
</dbReference>
<keyword evidence="4 9" id="KW-0812">Transmembrane</keyword>
<dbReference type="SUPFAM" id="SSF103501">
    <property type="entry name" value="Respiratory nitrate reductase 1 gamma chain"/>
    <property type="match status" value="1"/>
</dbReference>
<evidence type="ECO:0000256" key="1">
    <source>
        <dbReference type="ARBA" id="ARBA00004651"/>
    </source>
</evidence>
<feature type="transmembrane region" description="Helical" evidence="9">
    <location>
        <begin position="6"/>
        <end position="23"/>
    </location>
</feature>